<dbReference type="GO" id="GO:0006370">
    <property type="term" value="P:7-methylguanosine mRNA capping"/>
    <property type="evidence" value="ECO:0007669"/>
    <property type="project" value="TreeGrafter"/>
</dbReference>
<dbReference type="PANTHER" id="PTHR16121:SF2">
    <property type="entry name" value="CAP-SPECIFIC MRNA (NUCLEOSIDE-2'-O-)-METHYLTRANSFERASE 2"/>
    <property type="match status" value="1"/>
</dbReference>
<dbReference type="GO" id="GO:0004483">
    <property type="term" value="F:methyltransferase cap1 activity"/>
    <property type="evidence" value="ECO:0007669"/>
    <property type="project" value="TreeGrafter"/>
</dbReference>
<dbReference type="GO" id="GO:0032259">
    <property type="term" value="P:methylation"/>
    <property type="evidence" value="ECO:0007669"/>
    <property type="project" value="InterPro"/>
</dbReference>
<dbReference type="Gene3D" id="3.40.50.12760">
    <property type="match status" value="1"/>
</dbReference>
<dbReference type="AlphaFoldDB" id="A0A6C0BTW0"/>
<dbReference type="EMBL" id="MN739255">
    <property type="protein sequence ID" value="QHS95676.1"/>
    <property type="molecule type" value="Genomic_DNA"/>
</dbReference>
<name>A0A6C0BTW0_9ZZZZ</name>
<sequence length="276" mass="32041">MCSFMMPRVYGRLMPDSLNLVFTNNCDVKPIINVSLLNYLSLATKATEQYSEIWDTMIKITNMYENLGDKPKFYYEIREILDVFKLSINNTETIVQCDKQLIKTVLERIYNCKKGANKIIKISHIFSQVEIDIIYILSLCFNEVYIYNPASSSVFLSEKYVVCKDFKLTSTTYLNNIFRQILCEVKIAIEQNAECVSLYNRKINNNYMNTLIEANSVIGQQQLEAINNTITLIEQGKKNEKIEALKKQQALKCAEWNKKFGVRFNNNSDKDELESI</sequence>
<evidence type="ECO:0000313" key="2">
    <source>
        <dbReference type="EMBL" id="QHS95676.1"/>
    </source>
</evidence>
<dbReference type="InterPro" id="IPR050851">
    <property type="entry name" value="mRNA_Cap_2O-Ribose_MeTrfase"/>
</dbReference>
<dbReference type="InterPro" id="IPR002877">
    <property type="entry name" value="RNA_MeTrfase_FtsJ_dom"/>
</dbReference>
<dbReference type="GO" id="GO:0005737">
    <property type="term" value="C:cytoplasm"/>
    <property type="evidence" value="ECO:0007669"/>
    <property type="project" value="TreeGrafter"/>
</dbReference>
<proteinExistence type="predicted"/>
<organism evidence="2">
    <name type="scientific">viral metagenome</name>
    <dbReference type="NCBI Taxonomy" id="1070528"/>
    <lineage>
        <taxon>unclassified sequences</taxon>
        <taxon>metagenomes</taxon>
        <taxon>organismal metagenomes</taxon>
    </lineage>
</organism>
<dbReference type="SUPFAM" id="SSF53335">
    <property type="entry name" value="S-adenosyl-L-methionine-dependent methyltransferases"/>
    <property type="match status" value="1"/>
</dbReference>
<evidence type="ECO:0000259" key="1">
    <source>
        <dbReference type="Pfam" id="PF01728"/>
    </source>
</evidence>
<dbReference type="InterPro" id="IPR029063">
    <property type="entry name" value="SAM-dependent_MTases_sf"/>
</dbReference>
<protein>
    <recommendedName>
        <fullName evidence="1">Ribosomal RNA methyltransferase FtsJ domain-containing protein</fullName>
    </recommendedName>
</protein>
<dbReference type="PANTHER" id="PTHR16121">
    <property type="entry name" value="CAP-SPECIFIC MRNA (NUCLEOSIDE-2'-O-)-METHYLTRANSFERASE 1-RELATED"/>
    <property type="match status" value="1"/>
</dbReference>
<accession>A0A6C0BTW0</accession>
<dbReference type="GO" id="GO:0005634">
    <property type="term" value="C:nucleus"/>
    <property type="evidence" value="ECO:0007669"/>
    <property type="project" value="UniProtKB-ARBA"/>
</dbReference>
<reference evidence="2" key="1">
    <citation type="journal article" date="2020" name="Nature">
        <title>Giant virus diversity and host interactions through global metagenomics.</title>
        <authorList>
            <person name="Schulz F."/>
            <person name="Roux S."/>
            <person name="Paez-Espino D."/>
            <person name="Jungbluth S."/>
            <person name="Walsh D.A."/>
            <person name="Denef V.J."/>
            <person name="McMahon K.D."/>
            <person name="Konstantinidis K.T."/>
            <person name="Eloe-Fadrosh E.A."/>
            <person name="Kyrpides N.C."/>
            <person name="Woyke T."/>
        </authorList>
    </citation>
    <scope>NUCLEOTIDE SEQUENCE</scope>
    <source>
        <strain evidence="2">GVMAG-M-3300018868-6</strain>
    </source>
</reference>
<feature type="domain" description="Ribosomal RNA methyltransferase FtsJ" evidence="1">
    <location>
        <begin position="89"/>
        <end position="166"/>
    </location>
</feature>
<dbReference type="Pfam" id="PF01728">
    <property type="entry name" value="FtsJ"/>
    <property type="match status" value="1"/>
</dbReference>